<dbReference type="Gene3D" id="2.40.50.100">
    <property type="match status" value="1"/>
</dbReference>
<evidence type="ECO:0000256" key="2">
    <source>
        <dbReference type="SAM" id="Phobius"/>
    </source>
</evidence>
<keyword evidence="2" id="KW-0812">Transmembrane</keyword>
<gene>
    <name evidence="3" type="ORF">A7Q10_01655</name>
</gene>
<feature type="coiled-coil region" evidence="1">
    <location>
        <begin position="501"/>
        <end position="538"/>
    </location>
</feature>
<evidence type="ECO:0000313" key="4">
    <source>
        <dbReference type="Proteomes" id="UP000297713"/>
    </source>
</evidence>
<name>A0A4Y8P8S0_9BACT</name>
<comment type="caution">
    <text evidence="3">The sequence shown here is derived from an EMBL/GenBank/DDBJ whole genome shotgun (WGS) entry which is preliminary data.</text>
</comment>
<sequence length="704" mass="81303">MEENKSTDFNLFSLSPDKFAENLPLLFNSIRSLEELFPIVFKYLSLKLAVWGMQLVNLEGSGLRSIWSSCDGPLPWEMDHEQRNFLDQQFKQAFLEKRFCYFSWPLSPGLYVTPSYPFDNKDHNFLHHFLFPLIHADHFQGVIHYWFKGENHQNFLEHQYQCLAPISFAVASCLGQWINDKTAHSSSSSTLSALYVKYIEELAMNEHDRDKMAHLLVNYAREAAGCDRSCLFAVPLNSKGYSFLFSQDFSQLQQFELKAASSLVEIQKHANQALILKEAVVSLVKVANPQYFVGKPKRDKKLKTLFFSFLFGDEKIISSKKEELQDETSRSPLRIGFAMREGGSKERPKEIIDYFNTVPMNWIAAFPLMDDEKRMFGFLSWEGQEPIVANLELFNLLQRICLVGGRSFARVYFKKKAWLYPFQLRKPLVFIALLILFLGTIALIPLPMKIKADAVLLPSFEISVPAMVSARIDSIHVQVGDYVKRGALLMTLDSTNIRLKIKEIEQDYKKNMAEADLAQNLKQETAMQLARLNALKSQAMLKSLYKDYQHTFIRAPIDGLVMGPYNLATRRGEVTQIGEVLVQLADPRYWKVKGFLKEQDLIYLANLLEKKRKPLPISFKLFADPTKSYRLFLNSTDQFVHGAEVEKAKYEFSFLIPWEEKNINPVLLKKGFRGKAKIYVGIRPLGEIAFRDIIRFLKIHVFFW</sequence>
<dbReference type="OrthoDB" id="9813967at2"/>
<reference evidence="3 4" key="1">
    <citation type="submission" date="2016-05" db="EMBL/GenBank/DDBJ databases">
        <title>Diversity and Homogeneity among Thermoacidophilic Verrucomicrobia Methanotrophs Linked with Geographical Origin.</title>
        <authorList>
            <person name="Erikstad H.-A."/>
            <person name="Smestad N.B."/>
            <person name="Ceballos R.M."/>
            <person name="Birkeland N.-K."/>
        </authorList>
    </citation>
    <scope>NUCLEOTIDE SEQUENCE [LARGE SCALE GENOMIC DNA]</scope>
    <source>
        <strain evidence="3 4">Phi</strain>
    </source>
</reference>
<organism evidence="3 4">
    <name type="scientific">Methylacidiphilum caldifontis</name>
    <dbReference type="NCBI Taxonomy" id="2795386"/>
    <lineage>
        <taxon>Bacteria</taxon>
        <taxon>Pseudomonadati</taxon>
        <taxon>Verrucomicrobiota</taxon>
        <taxon>Methylacidiphilae</taxon>
        <taxon>Methylacidiphilales</taxon>
        <taxon>Methylacidiphilaceae</taxon>
        <taxon>Methylacidiphilum (ex Ratnadevi et al. 2023)</taxon>
    </lineage>
</organism>
<dbReference type="InterPro" id="IPR050393">
    <property type="entry name" value="MFP_Efflux_Pump"/>
</dbReference>
<dbReference type="EMBL" id="LXQC01000165">
    <property type="protein sequence ID" value="TFE67012.1"/>
    <property type="molecule type" value="Genomic_DNA"/>
</dbReference>
<accession>A0A4Y8P8S0</accession>
<dbReference type="AlphaFoldDB" id="A0A4Y8P8S0"/>
<keyword evidence="4" id="KW-1185">Reference proteome</keyword>
<dbReference type="PANTHER" id="PTHR30367:SF1">
    <property type="entry name" value="MULTIDRUG RESISTANCE PROTEIN MDTN"/>
    <property type="match status" value="1"/>
</dbReference>
<keyword evidence="2" id="KW-0472">Membrane</keyword>
<proteinExistence type="predicted"/>
<evidence type="ECO:0000313" key="3">
    <source>
        <dbReference type="EMBL" id="TFE67012.1"/>
    </source>
</evidence>
<feature type="transmembrane region" description="Helical" evidence="2">
    <location>
        <begin position="428"/>
        <end position="446"/>
    </location>
</feature>
<dbReference type="Proteomes" id="UP000297713">
    <property type="component" value="Unassembled WGS sequence"/>
</dbReference>
<keyword evidence="2" id="KW-1133">Transmembrane helix</keyword>
<evidence type="ECO:0000256" key="1">
    <source>
        <dbReference type="SAM" id="Coils"/>
    </source>
</evidence>
<dbReference type="RefSeq" id="WP_134440710.1">
    <property type="nucleotide sequence ID" value="NZ_LXQC01000165.1"/>
</dbReference>
<protein>
    <submittedName>
        <fullName evidence="3">Uncharacterized protein</fullName>
    </submittedName>
</protein>
<dbReference type="PANTHER" id="PTHR30367">
    <property type="entry name" value="P-HYDROXYBENZOIC ACID EFFLUX PUMP SUBUNIT AAEA-RELATED"/>
    <property type="match status" value="1"/>
</dbReference>
<keyword evidence="1" id="KW-0175">Coiled coil</keyword>
<dbReference type="SUPFAM" id="SSF111369">
    <property type="entry name" value="HlyD-like secretion proteins"/>
    <property type="match status" value="1"/>
</dbReference>